<proteinExistence type="predicted"/>
<dbReference type="EMBL" id="CM042054">
    <property type="protein sequence ID" value="KAI3706860.1"/>
    <property type="molecule type" value="Genomic_DNA"/>
</dbReference>
<organism evidence="1 2">
    <name type="scientific">Arctium lappa</name>
    <name type="common">Greater burdock</name>
    <name type="synonym">Lappa major</name>
    <dbReference type="NCBI Taxonomy" id="4217"/>
    <lineage>
        <taxon>Eukaryota</taxon>
        <taxon>Viridiplantae</taxon>
        <taxon>Streptophyta</taxon>
        <taxon>Embryophyta</taxon>
        <taxon>Tracheophyta</taxon>
        <taxon>Spermatophyta</taxon>
        <taxon>Magnoliopsida</taxon>
        <taxon>eudicotyledons</taxon>
        <taxon>Gunneridae</taxon>
        <taxon>Pentapetalae</taxon>
        <taxon>asterids</taxon>
        <taxon>campanulids</taxon>
        <taxon>Asterales</taxon>
        <taxon>Asteraceae</taxon>
        <taxon>Carduoideae</taxon>
        <taxon>Cardueae</taxon>
        <taxon>Arctiinae</taxon>
        <taxon>Arctium</taxon>
    </lineage>
</organism>
<dbReference type="Proteomes" id="UP001055879">
    <property type="component" value="Linkage Group LG08"/>
</dbReference>
<reference evidence="1 2" key="2">
    <citation type="journal article" date="2022" name="Mol. Ecol. Resour.">
        <title>The genomes of chicory, endive, great burdock and yacon provide insights into Asteraceae paleo-polyploidization history and plant inulin production.</title>
        <authorList>
            <person name="Fan W."/>
            <person name="Wang S."/>
            <person name="Wang H."/>
            <person name="Wang A."/>
            <person name="Jiang F."/>
            <person name="Liu H."/>
            <person name="Zhao H."/>
            <person name="Xu D."/>
            <person name="Zhang Y."/>
        </authorList>
    </citation>
    <scope>NUCLEOTIDE SEQUENCE [LARGE SCALE GENOMIC DNA]</scope>
    <source>
        <strain evidence="2">cv. Niubang</strain>
    </source>
</reference>
<accession>A0ACB9AB85</accession>
<gene>
    <name evidence="1" type="ORF">L6452_24886</name>
</gene>
<keyword evidence="2" id="KW-1185">Reference proteome</keyword>
<comment type="caution">
    <text evidence="1">The sequence shown here is derived from an EMBL/GenBank/DDBJ whole genome shotgun (WGS) entry which is preliminary data.</text>
</comment>
<sequence>MMPGSSSSASWKPAGAVDQFPAGLRVLVVDDDPTCLMILEKMLKNCNYEATICNRAEIGLSLLRENTNGYDIVLSDVHMPDMDGFKLLEHIGLEMDLPVIMMSADDSKSVVMKGVTHGACDYLIKPVRIEALRNIWQHVVRRRKHEWKDFEPLISADDADHQPPKPREDLDVSSSANEGHNWKNAKRRKDDEEESEEPDGSSSKKPRVVWSVELHQQFVAAVNQLGIDKAVPKKILELMNVPGLNRENVASHLQKYRLYLRRLSGSQHLGSIDSSFLGSPDMGYGSMSSLNGLDLQALAVGGQSLATLQAAVLGRSNNSKSPISVPLIDQRNIFSFENPKSRYGEVNAQQLLHGIPTNIQPMQFAGLHQSRQHSYNNVNGRVLIPMAGQSRSQNQSNSNHQSVSPNGILTHGSGPKVPRSGIIPSYNVLNDLNQMRPHDSGFESDLMKAKAESILLYPEQYNQEDLLTAVLKQQQQGFGEAENEFGFNGYAAALDDLPV</sequence>
<protein>
    <submittedName>
        <fullName evidence="1">Uncharacterized protein</fullName>
    </submittedName>
</protein>
<reference evidence="2" key="1">
    <citation type="journal article" date="2022" name="Mol. Ecol. Resour.">
        <title>The genomes of chicory, endive, great burdock and yacon provide insights into Asteraceae palaeo-polyploidization history and plant inulin production.</title>
        <authorList>
            <person name="Fan W."/>
            <person name="Wang S."/>
            <person name="Wang H."/>
            <person name="Wang A."/>
            <person name="Jiang F."/>
            <person name="Liu H."/>
            <person name="Zhao H."/>
            <person name="Xu D."/>
            <person name="Zhang Y."/>
        </authorList>
    </citation>
    <scope>NUCLEOTIDE SEQUENCE [LARGE SCALE GENOMIC DNA]</scope>
    <source>
        <strain evidence="2">cv. Niubang</strain>
    </source>
</reference>
<name>A0ACB9AB85_ARCLA</name>
<evidence type="ECO:0000313" key="2">
    <source>
        <dbReference type="Proteomes" id="UP001055879"/>
    </source>
</evidence>
<evidence type="ECO:0000313" key="1">
    <source>
        <dbReference type="EMBL" id="KAI3706860.1"/>
    </source>
</evidence>